<sequence>MFAFHMRAKNILFVGLILASAIALLFSETGCASIVPPSGGPRDSLPPVIVSVIPENQTLNFNAKEIKIEFDEYVELNDPYKNLLISPFPKINPEVTRKLRTVTVKIKDTLQPNTTYVYNFANTIKDLNEGNQGKDLLYVVSTGTYVDSMELSGNVRMAKTGKADSTLSVMLYNNLDDSAIVKERPRYIARVDTTGTFFFRFLAPGKYRLYAMKDESGMYMYNGEQIFAFADSVVTIAPEPPAPVRMWAYEPEKRKEEDMDEETEIDEKEKRLKFNTNLEASQQDLLSAFIMTFDNPLKTFDTTKMSLSMDSTFRPITGHRFTLDSTAKIVTMNLPWLEDTTYNLVLEKEFASDSLNRQIFRKDTITFKTKARTDYGQVRINFVDIEMDRNPVLLITQGETIKNAFPIPANRVIELQLYNPGEYDMKILYDKNKNGKWDPGEFFVEHRQPELINDIDRKLIVRPDRMEDFELKKGRGLPVNPLK</sequence>
<protein>
    <submittedName>
        <fullName evidence="3">Ig-like domain-containing protein</fullName>
    </submittedName>
</protein>
<dbReference type="RefSeq" id="WP_240832205.1">
    <property type="nucleotide sequence ID" value="NZ_JAKWBL010000004.1"/>
</dbReference>
<evidence type="ECO:0000313" key="3">
    <source>
        <dbReference type="EMBL" id="MCH5600197.1"/>
    </source>
</evidence>
<name>A0ABS9SPB7_9BACT</name>
<gene>
    <name evidence="3" type="ORF">MKP09_20875</name>
</gene>
<evidence type="ECO:0000313" key="4">
    <source>
        <dbReference type="Proteomes" id="UP001202248"/>
    </source>
</evidence>
<dbReference type="EMBL" id="JAKWBL010000004">
    <property type="protein sequence ID" value="MCH5600197.1"/>
    <property type="molecule type" value="Genomic_DNA"/>
</dbReference>
<feature type="domain" description="SbsA Ig-like" evidence="2">
    <location>
        <begin position="43"/>
        <end position="131"/>
    </location>
</feature>
<evidence type="ECO:0000259" key="2">
    <source>
        <dbReference type="Pfam" id="PF13205"/>
    </source>
</evidence>
<accession>A0ABS9SPB7</accession>
<reference evidence="3 4" key="1">
    <citation type="submission" date="2022-02" db="EMBL/GenBank/DDBJ databases">
        <authorList>
            <person name="Min J."/>
        </authorList>
    </citation>
    <scope>NUCLEOTIDE SEQUENCE [LARGE SCALE GENOMIC DNA]</scope>
    <source>
        <strain evidence="3 4">GR10-1</strain>
    </source>
</reference>
<organism evidence="3 4">
    <name type="scientific">Niabella ginsengisoli</name>
    <dbReference type="NCBI Taxonomy" id="522298"/>
    <lineage>
        <taxon>Bacteria</taxon>
        <taxon>Pseudomonadati</taxon>
        <taxon>Bacteroidota</taxon>
        <taxon>Chitinophagia</taxon>
        <taxon>Chitinophagales</taxon>
        <taxon>Chitinophagaceae</taxon>
        <taxon>Niabella</taxon>
    </lineage>
</organism>
<proteinExistence type="predicted"/>
<comment type="caution">
    <text evidence="3">The sequence shown here is derived from an EMBL/GenBank/DDBJ whole genome shotgun (WGS) entry which is preliminary data.</text>
</comment>
<dbReference type="InterPro" id="IPR032812">
    <property type="entry name" value="SbsA_Ig"/>
</dbReference>
<keyword evidence="1" id="KW-0732">Signal</keyword>
<dbReference type="Pfam" id="PF13205">
    <property type="entry name" value="Big_5"/>
    <property type="match status" value="1"/>
</dbReference>
<dbReference type="Proteomes" id="UP001202248">
    <property type="component" value="Unassembled WGS sequence"/>
</dbReference>
<keyword evidence="4" id="KW-1185">Reference proteome</keyword>
<evidence type="ECO:0000256" key="1">
    <source>
        <dbReference type="ARBA" id="ARBA00022729"/>
    </source>
</evidence>